<protein>
    <recommendedName>
        <fullName evidence="2">Replication-associated recombination protein A</fullName>
    </recommendedName>
</protein>
<dbReference type="CDD" id="cd00009">
    <property type="entry name" value="AAA"/>
    <property type="match status" value="1"/>
</dbReference>
<proteinExistence type="predicted"/>
<dbReference type="Pfam" id="PF12002">
    <property type="entry name" value="MgsA_C"/>
    <property type="match status" value="1"/>
</dbReference>
<dbReference type="SUPFAM" id="SSF48019">
    <property type="entry name" value="post-AAA+ oligomerization domain-like"/>
    <property type="match status" value="1"/>
</dbReference>
<dbReference type="AlphaFoldDB" id="A0A9Q4PX88"/>
<dbReference type="GO" id="GO:0008047">
    <property type="term" value="F:enzyme activator activity"/>
    <property type="evidence" value="ECO:0007669"/>
    <property type="project" value="TreeGrafter"/>
</dbReference>
<evidence type="ECO:0000313" key="6">
    <source>
        <dbReference type="EMBL" id="MCZ6162356.1"/>
    </source>
</evidence>
<dbReference type="GO" id="GO:0005524">
    <property type="term" value="F:ATP binding"/>
    <property type="evidence" value="ECO:0007669"/>
    <property type="project" value="UniProtKB-KW"/>
</dbReference>
<evidence type="ECO:0000313" key="7">
    <source>
        <dbReference type="Proteomes" id="UP001075461"/>
    </source>
</evidence>
<dbReference type="GO" id="GO:0017116">
    <property type="term" value="F:single-stranded DNA helicase activity"/>
    <property type="evidence" value="ECO:0007669"/>
    <property type="project" value="TreeGrafter"/>
</dbReference>
<dbReference type="PANTHER" id="PTHR13779:SF7">
    <property type="entry name" value="ATPASE WRNIP1"/>
    <property type="match status" value="1"/>
</dbReference>
<keyword evidence="3" id="KW-0547">Nucleotide-binding</keyword>
<dbReference type="PANTHER" id="PTHR13779">
    <property type="entry name" value="WERNER HELICASE-INTERACTING PROTEIN 1 FAMILY MEMBER"/>
    <property type="match status" value="1"/>
</dbReference>
<dbReference type="RefSeq" id="WP_269480597.1">
    <property type="nucleotide sequence ID" value="NZ_JAPXGH010000015.1"/>
</dbReference>
<evidence type="ECO:0000259" key="5">
    <source>
        <dbReference type="SMART" id="SM00382"/>
    </source>
</evidence>
<dbReference type="GO" id="GO:0009378">
    <property type="term" value="F:four-way junction helicase activity"/>
    <property type="evidence" value="ECO:0007669"/>
    <property type="project" value="InterPro"/>
</dbReference>
<reference evidence="6" key="1">
    <citation type="submission" date="2022-12" db="EMBL/GenBank/DDBJ databases">
        <title>Species Delineation and Comparative Genomics within the Campylobacter ureolyticus Complex.</title>
        <authorList>
            <person name="Maki J."/>
            <person name="Howard M."/>
            <person name="Connelly S."/>
            <person name="Hardy D.J."/>
            <person name="Cameron A."/>
        </authorList>
    </citation>
    <scope>NUCLEOTIDE SEQUENCE</scope>
    <source>
        <strain evidence="6">URMC_786</strain>
    </source>
</reference>
<dbReference type="EMBL" id="JAPXGP010000007">
    <property type="protein sequence ID" value="MCZ6162356.1"/>
    <property type="molecule type" value="Genomic_DNA"/>
</dbReference>
<dbReference type="GO" id="GO:0000731">
    <property type="term" value="P:DNA synthesis involved in DNA repair"/>
    <property type="evidence" value="ECO:0007669"/>
    <property type="project" value="TreeGrafter"/>
</dbReference>
<dbReference type="SUPFAM" id="SSF52540">
    <property type="entry name" value="P-loop containing nucleoside triphosphate hydrolases"/>
    <property type="match status" value="1"/>
</dbReference>
<dbReference type="GO" id="GO:0003677">
    <property type="term" value="F:DNA binding"/>
    <property type="evidence" value="ECO:0007669"/>
    <property type="project" value="InterPro"/>
</dbReference>
<dbReference type="InterPro" id="IPR003593">
    <property type="entry name" value="AAA+_ATPase"/>
</dbReference>
<accession>A0A9Q4PX88</accession>
<organism evidence="6 7">
    <name type="scientific">Campylobacter ureolyticus</name>
    <dbReference type="NCBI Taxonomy" id="827"/>
    <lineage>
        <taxon>Bacteria</taxon>
        <taxon>Pseudomonadati</taxon>
        <taxon>Campylobacterota</taxon>
        <taxon>Epsilonproteobacteria</taxon>
        <taxon>Campylobacterales</taxon>
        <taxon>Campylobacteraceae</taxon>
        <taxon>Campylobacter</taxon>
    </lineage>
</organism>
<dbReference type="CDD" id="cd18139">
    <property type="entry name" value="HLD_clamp_RarA"/>
    <property type="match status" value="1"/>
</dbReference>
<dbReference type="Gene3D" id="1.10.3710.10">
    <property type="entry name" value="DNA polymerase III clamp loader subunits, C-terminal domain"/>
    <property type="match status" value="1"/>
</dbReference>
<evidence type="ECO:0000256" key="1">
    <source>
        <dbReference type="ARBA" id="ARBA00002393"/>
    </source>
</evidence>
<dbReference type="SMART" id="SM00382">
    <property type="entry name" value="AAA"/>
    <property type="match status" value="1"/>
</dbReference>
<dbReference type="InterPro" id="IPR008824">
    <property type="entry name" value="RuvB-like_N"/>
</dbReference>
<comment type="function">
    <text evidence="1">DNA-dependent ATPase that plays important roles in cellular responses to stalled DNA replication processes.</text>
</comment>
<evidence type="ECO:0000256" key="2">
    <source>
        <dbReference type="ARBA" id="ARBA00020776"/>
    </source>
</evidence>
<dbReference type="GO" id="GO:0006261">
    <property type="term" value="P:DNA-templated DNA replication"/>
    <property type="evidence" value="ECO:0007669"/>
    <property type="project" value="TreeGrafter"/>
</dbReference>
<dbReference type="Proteomes" id="UP001075461">
    <property type="component" value="Unassembled WGS sequence"/>
</dbReference>
<dbReference type="Pfam" id="PF05496">
    <property type="entry name" value="RuvB_N"/>
    <property type="match status" value="1"/>
</dbReference>
<gene>
    <name evidence="6" type="ORF">O6B92_08445</name>
</gene>
<dbReference type="InterPro" id="IPR051314">
    <property type="entry name" value="AAA_ATPase_RarA/MGS1/WRNIP1"/>
</dbReference>
<dbReference type="Gene3D" id="1.10.8.60">
    <property type="match status" value="1"/>
</dbReference>
<dbReference type="Gene3D" id="3.40.50.300">
    <property type="entry name" value="P-loop containing nucleotide triphosphate hydrolases"/>
    <property type="match status" value="1"/>
</dbReference>
<dbReference type="Pfam" id="PF16193">
    <property type="entry name" value="AAA_assoc_2"/>
    <property type="match status" value="1"/>
</dbReference>
<dbReference type="Gene3D" id="1.20.272.10">
    <property type="match status" value="1"/>
</dbReference>
<dbReference type="InterPro" id="IPR008921">
    <property type="entry name" value="DNA_pol3_clamp-load_cplx_C"/>
</dbReference>
<evidence type="ECO:0000256" key="4">
    <source>
        <dbReference type="ARBA" id="ARBA00022840"/>
    </source>
</evidence>
<comment type="caution">
    <text evidence="6">The sequence shown here is derived from an EMBL/GenBank/DDBJ whole genome shotgun (WGS) entry which is preliminary data.</text>
</comment>
<dbReference type="FunFam" id="1.20.272.10:FF:000001">
    <property type="entry name" value="Putative AAA family ATPase"/>
    <property type="match status" value="1"/>
</dbReference>
<dbReference type="InterPro" id="IPR027417">
    <property type="entry name" value="P-loop_NTPase"/>
</dbReference>
<dbReference type="InterPro" id="IPR032423">
    <property type="entry name" value="AAA_assoc_2"/>
</dbReference>
<sequence length="398" mass="44544">MNLALDFRPKNIDEICGQKHIIAKDKALYALIKSGKIPHIMLFGPAGSGKTTLAKVIANELDTSFYELDGSSLKVEDIRKILNLHKNSLIKPVIFIDEVHRLSKTQQEILLIPMENNEATIIGASTENPYFVLSSGIRSRSMLFEFKPLTSSDLDELLQRVQNKLKFSIENDAKTYLLNSSGGDARAMLNLLDFALEISKNITLKTLKELRAFPLKDGVSSDDTHYNLASALIKSLRGSDIDASIYYLARLIDGGESADFIARRLVIFASEDISNANPSALNLATNTLLAVSKIGYPEARIILSQCVVYLASSPKSNSSYKAINEALKYIKNNPKLNVPRYLINTDPVIKNYLYPHDFGGFVDQDYLEIPLKFYFSNDIGFEKTLNLWHKKVTKKLND</sequence>
<name>A0A9Q4PX88_9BACT</name>
<evidence type="ECO:0000256" key="3">
    <source>
        <dbReference type="ARBA" id="ARBA00022741"/>
    </source>
</evidence>
<keyword evidence="4" id="KW-0067">ATP-binding</keyword>
<dbReference type="InterPro" id="IPR021886">
    <property type="entry name" value="MgsA_C"/>
</dbReference>
<dbReference type="GO" id="GO:0006310">
    <property type="term" value="P:DNA recombination"/>
    <property type="evidence" value="ECO:0007669"/>
    <property type="project" value="InterPro"/>
</dbReference>
<feature type="domain" description="AAA+ ATPase" evidence="5">
    <location>
        <begin position="36"/>
        <end position="149"/>
    </location>
</feature>